<name>A0A1N7HW88_9FLAO</name>
<dbReference type="SUPFAM" id="SSF52768">
    <property type="entry name" value="Arginase/deacetylase"/>
    <property type="match status" value="1"/>
</dbReference>
<organism evidence="1 2">
    <name type="scientific">Chryseobacterium joostei</name>
    <dbReference type="NCBI Taxonomy" id="112234"/>
    <lineage>
        <taxon>Bacteria</taxon>
        <taxon>Pseudomonadati</taxon>
        <taxon>Bacteroidota</taxon>
        <taxon>Flavobacteriia</taxon>
        <taxon>Flavobacteriales</taxon>
        <taxon>Weeksellaceae</taxon>
        <taxon>Chryseobacterium group</taxon>
        <taxon>Chryseobacterium</taxon>
    </lineage>
</organism>
<evidence type="ECO:0000313" key="1">
    <source>
        <dbReference type="EMBL" id="SIS29117.1"/>
    </source>
</evidence>
<dbReference type="EMBL" id="FTNZ01000001">
    <property type="protein sequence ID" value="SIS29117.1"/>
    <property type="molecule type" value="Genomic_DNA"/>
</dbReference>
<reference evidence="1 2" key="1">
    <citation type="submission" date="2017-01" db="EMBL/GenBank/DDBJ databases">
        <authorList>
            <person name="Mah S.A."/>
            <person name="Swanson W.J."/>
            <person name="Moy G.W."/>
            <person name="Vacquier V.D."/>
        </authorList>
    </citation>
    <scope>NUCLEOTIDE SEQUENCE [LARGE SCALE GENOMIC DNA]</scope>
    <source>
        <strain evidence="1 2">DSM 16927</strain>
    </source>
</reference>
<gene>
    <name evidence="1" type="ORF">SAMN05421768_101489</name>
</gene>
<dbReference type="STRING" id="112234.SAMN05421768_101489"/>
<protein>
    <submittedName>
        <fullName evidence="1">Arginase</fullName>
    </submittedName>
</protein>
<dbReference type="Gene3D" id="3.40.800.10">
    <property type="entry name" value="Ureohydrolase domain"/>
    <property type="match status" value="1"/>
</dbReference>
<dbReference type="InterPro" id="IPR023696">
    <property type="entry name" value="Ureohydrolase_dom_sf"/>
</dbReference>
<sequence length="69" mass="7925">MTIIPAVDSRMKDGLSYDDLKEILEPLIENPLCFGIEITILDPDYDENGNYTLPFVENLIQIIKIKKNK</sequence>
<dbReference type="RefSeq" id="WP_174567005.1">
    <property type="nucleotide sequence ID" value="NZ_CAMIMN010000361.1"/>
</dbReference>
<proteinExistence type="predicted"/>
<accession>A0A1N7HW88</accession>
<dbReference type="Proteomes" id="UP000186106">
    <property type="component" value="Unassembled WGS sequence"/>
</dbReference>
<evidence type="ECO:0000313" key="2">
    <source>
        <dbReference type="Proteomes" id="UP000186106"/>
    </source>
</evidence>
<dbReference type="AlphaFoldDB" id="A0A1N7HW88"/>